<dbReference type="InterPro" id="IPR000152">
    <property type="entry name" value="EGF-type_Asp/Asn_hydroxyl_site"/>
</dbReference>
<dbReference type="Gene3D" id="2.10.25.10">
    <property type="entry name" value="Laminin"/>
    <property type="match status" value="2"/>
</dbReference>
<dbReference type="PROSITE" id="PS01186">
    <property type="entry name" value="EGF_2"/>
    <property type="match status" value="2"/>
</dbReference>
<dbReference type="Pfam" id="PF00008">
    <property type="entry name" value="EGF"/>
    <property type="match status" value="1"/>
</dbReference>
<reference evidence="8 9" key="1">
    <citation type="journal article" date="2007" name="Science">
        <title>Sea anemone genome reveals ancestral eumetazoan gene repertoire and genomic organization.</title>
        <authorList>
            <person name="Putnam N.H."/>
            <person name="Srivastava M."/>
            <person name="Hellsten U."/>
            <person name="Dirks B."/>
            <person name="Chapman J."/>
            <person name="Salamov A."/>
            <person name="Terry A."/>
            <person name="Shapiro H."/>
            <person name="Lindquist E."/>
            <person name="Kapitonov V.V."/>
            <person name="Jurka J."/>
            <person name="Genikhovich G."/>
            <person name="Grigoriev I.V."/>
            <person name="Lucas S.M."/>
            <person name="Steele R.E."/>
            <person name="Finnerty J.R."/>
            <person name="Technau U."/>
            <person name="Martindale M.Q."/>
            <person name="Rokhsar D.S."/>
        </authorList>
    </citation>
    <scope>NUCLEOTIDE SEQUENCE [LARGE SCALE GENOMIC DNA]</scope>
    <source>
        <strain evidence="9">CH2 X CH6</strain>
    </source>
</reference>
<dbReference type="Proteomes" id="UP000001593">
    <property type="component" value="Unassembled WGS sequence"/>
</dbReference>
<sequence length="84" mass="8534">MVKQNGCSSSPCPVNTTCVPGPTQDTHTCACPSGYTGVDCENDVDECSDGQSPCHVSANCSNTLGSFTCTCKDGFTGDGLTCKG</sequence>
<evidence type="ECO:0000256" key="6">
    <source>
        <dbReference type="PROSITE-ProRule" id="PRU00076"/>
    </source>
</evidence>
<dbReference type="SMART" id="SM00181">
    <property type="entry name" value="EGF"/>
    <property type="match status" value="2"/>
</dbReference>
<dbReference type="CDD" id="cd00054">
    <property type="entry name" value="EGF_CA"/>
    <property type="match status" value="1"/>
</dbReference>
<feature type="domain" description="EGF-like" evidence="7">
    <location>
        <begin position="43"/>
        <end position="83"/>
    </location>
</feature>
<dbReference type="PANTHER" id="PTHR12916">
    <property type="entry name" value="CYTOCHROME C OXIDASE POLYPEPTIDE VIC-2"/>
    <property type="match status" value="1"/>
</dbReference>
<organism evidence="8 9">
    <name type="scientific">Nematostella vectensis</name>
    <name type="common">Starlet sea anemone</name>
    <dbReference type="NCBI Taxonomy" id="45351"/>
    <lineage>
        <taxon>Eukaryota</taxon>
        <taxon>Metazoa</taxon>
        <taxon>Cnidaria</taxon>
        <taxon>Anthozoa</taxon>
        <taxon>Hexacorallia</taxon>
        <taxon>Actiniaria</taxon>
        <taxon>Edwardsiidae</taxon>
        <taxon>Nematostella</taxon>
    </lineage>
</organism>
<dbReference type="PROSITE" id="PS00022">
    <property type="entry name" value="EGF_1"/>
    <property type="match status" value="1"/>
</dbReference>
<feature type="disulfide bond" evidence="6">
    <location>
        <begin position="31"/>
        <end position="40"/>
    </location>
</feature>
<dbReference type="SMART" id="SM00179">
    <property type="entry name" value="EGF_CA"/>
    <property type="match status" value="2"/>
</dbReference>
<dbReference type="FunFam" id="2.10.25.10:FF:000038">
    <property type="entry name" value="Fibrillin 2"/>
    <property type="match status" value="1"/>
</dbReference>
<dbReference type="AlphaFoldDB" id="A7SF76"/>
<keyword evidence="5 6" id="KW-1015">Disulfide bond</keyword>
<comment type="similarity">
    <text evidence="1">Belongs to the EGF domain peptide family.</text>
</comment>
<evidence type="ECO:0000259" key="7">
    <source>
        <dbReference type="PROSITE" id="PS50026"/>
    </source>
</evidence>
<dbReference type="InterPro" id="IPR001881">
    <property type="entry name" value="EGF-like_Ca-bd_dom"/>
</dbReference>
<dbReference type="Pfam" id="PF12947">
    <property type="entry name" value="EGF_3"/>
    <property type="match status" value="1"/>
</dbReference>
<keyword evidence="4" id="KW-0677">Repeat</keyword>
<name>A7SF76_NEMVE</name>
<evidence type="ECO:0000256" key="4">
    <source>
        <dbReference type="ARBA" id="ARBA00022737"/>
    </source>
</evidence>
<evidence type="ECO:0000256" key="5">
    <source>
        <dbReference type="ARBA" id="ARBA00023157"/>
    </source>
</evidence>
<evidence type="ECO:0000313" key="9">
    <source>
        <dbReference type="Proteomes" id="UP000001593"/>
    </source>
</evidence>
<proteinExistence type="inferred from homology"/>
<protein>
    <recommendedName>
        <fullName evidence="7">EGF-like domain-containing protein</fullName>
    </recommendedName>
</protein>
<dbReference type="PANTHER" id="PTHR12916:SF9">
    <property type="entry name" value="NEUROGENIC LOCUS NOTCH HOMOLOG PROTEIN 1-RELATED"/>
    <property type="match status" value="1"/>
</dbReference>
<comment type="caution">
    <text evidence="6">Lacks conserved residue(s) required for the propagation of feature annotation.</text>
</comment>
<dbReference type="KEGG" id="nve:5509170"/>
<evidence type="ECO:0000313" key="8">
    <source>
        <dbReference type="EMBL" id="EDO37658.1"/>
    </source>
</evidence>
<evidence type="ECO:0000256" key="1">
    <source>
        <dbReference type="ARBA" id="ARBA00006373"/>
    </source>
</evidence>
<keyword evidence="3" id="KW-0732">Signal</keyword>
<dbReference type="PROSITE" id="PS01187">
    <property type="entry name" value="EGF_CA"/>
    <property type="match status" value="1"/>
</dbReference>
<keyword evidence="9" id="KW-1185">Reference proteome</keyword>
<dbReference type="InterPro" id="IPR024731">
    <property type="entry name" value="NELL2-like_EGF"/>
</dbReference>
<evidence type="ECO:0000256" key="3">
    <source>
        <dbReference type="ARBA" id="ARBA00022729"/>
    </source>
</evidence>
<evidence type="ECO:0000256" key="2">
    <source>
        <dbReference type="ARBA" id="ARBA00022536"/>
    </source>
</evidence>
<dbReference type="InterPro" id="IPR000742">
    <property type="entry name" value="EGF"/>
</dbReference>
<feature type="disulfide bond" evidence="6">
    <location>
        <begin position="12"/>
        <end position="29"/>
    </location>
</feature>
<dbReference type="eggNOG" id="KOG1217">
    <property type="taxonomic scope" value="Eukaryota"/>
</dbReference>
<dbReference type="PROSITE" id="PS00010">
    <property type="entry name" value="ASX_HYDROXYL"/>
    <property type="match status" value="1"/>
</dbReference>
<dbReference type="InParanoid" id="A7SF76"/>
<dbReference type="PROSITE" id="PS50026">
    <property type="entry name" value="EGF_3"/>
    <property type="match status" value="2"/>
</dbReference>
<keyword evidence="2 6" id="KW-0245">EGF-like domain</keyword>
<gene>
    <name evidence="8" type="ORF">NEMVEDRAFT_v1g116214</name>
</gene>
<dbReference type="InterPro" id="IPR018097">
    <property type="entry name" value="EGF_Ca-bd_CS"/>
</dbReference>
<dbReference type="EMBL" id="DS469642">
    <property type="protein sequence ID" value="EDO37658.1"/>
    <property type="molecule type" value="Genomic_DNA"/>
</dbReference>
<feature type="domain" description="EGF-like" evidence="7">
    <location>
        <begin position="3"/>
        <end position="41"/>
    </location>
</feature>
<dbReference type="SUPFAM" id="SSF57196">
    <property type="entry name" value="EGF/Laminin"/>
    <property type="match status" value="2"/>
</dbReference>
<dbReference type="OrthoDB" id="5946070at2759"/>
<dbReference type="STRING" id="45351.A7SF76"/>
<dbReference type="GO" id="GO:0005509">
    <property type="term" value="F:calcium ion binding"/>
    <property type="evidence" value="ECO:0007669"/>
    <property type="project" value="InterPro"/>
</dbReference>
<dbReference type="HOGENOM" id="CLU_004826_11_0_1"/>
<accession>A7SF76</accession>